<dbReference type="Proteomes" id="UP001372338">
    <property type="component" value="Unassembled WGS sequence"/>
</dbReference>
<name>A0AAN9HV00_CROPI</name>
<reference evidence="1 2" key="1">
    <citation type="submission" date="2024-01" db="EMBL/GenBank/DDBJ databases">
        <title>The genomes of 5 underutilized Papilionoideae crops provide insights into root nodulation and disease resistanc.</title>
        <authorList>
            <person name="Yuan L."/>
        </authorList>
    </citation>
    <scope>NUCLEOTIDE SEQUENCE [LARGE SCALE GENOMIC DNA]</scope>
    <source>
        <strain evidence="1">ZHUSHIDOU_FW_LH</strain>
        <tissue evidence="1">Leaf</tissue>
    </source>
</reference>
<proteinExistence type="predicted"/>
<evidence type="ECO:0000313" key="2">
    <source>
        <dbReference type="Proteomes" id="UP001372338"/>
    </source>
</evidence>
<gene>
    <name evidence="1" type="ORF">RIF29_41166</name>
</gene>
<organism evidence="1 2">
    <name type="scientific">Crotalaria pallida</name>
    <name type="common">Smooth rattlebox</name>
    <name type="synonym">Crotalaria striata</name>
    <dbReference type="NCBI Taxonomy" id="3830"/>
    <lineage>
        <taxon>Eukaryota</taxon>
        <taxon>Viridiplantae</taxon>
        <taxon>Streptophyta</taxon>
        <taxon>Embryophyta</taxon>
        <taxon>Tracheophyta</taxon>
        <taxon>Spermatophyta</taxon>
        <taxon>Magnoliopsida</taxon>
        <taxon>eudicotyledons</taxon>
        <taxon>Gunneridae</taxon>
        <taxon>Pentapetalae</taxon>
        <taxon>rosids</taxon>
        <taxon>fabids</taxon>
        <taxon>Fabales</taxon>
        <taxon>Fabaceae</taxon>
        <taxon>Papilionoideae</taxon>
        <taxon>50 kb inversion clade</taxon>
        <taxon>genistoids sensu lato</taxon>
        <taxon>core genistoids</taxon>
        <taxon>Crotalarieae</taxon>
        <taxon>Crotalaria</taxon>
    </lineage>
</organism>
<sequence length="201" mass="23394">MLQVVEVEGPSDRLVEEEMKKGSSSYYDHKIDYKQQETLWQKYSTAWSVKQLAVAHGGLGVRDIGIFNLALLGEWRWRLMKEETPLWVRVIESKYGVFDPFLNGDTFFAKGSMWLKDLAKISNNSSSNPDWFLKGLNLRIRNGETARFWLDPWAGEAPLKYSYERLFSCCSDKEIKDLKANLQNRFSSQEGSDFWSWKLEA</sequence>
<protein>
    <submittedName>
        <fullName evidence="1">Uncharacterized protein</fullName>
    </submittedName>
</protein>
<evidence type="ECO:0000313" key="1">
    <source>
        <dbReference type="EMBL" id="KAK7246303.1"/>
    </source>
</evidence>
<accession>A0AAN9HV00</accession>
<comment type="caution">
    <text evidence="1">The sequence shown here is derived from an EMBL/GenBank/DDBJ whole genome shotgun (WGS) entry which is preliminary data.</text>
</comment>
<dbReference type="EMBL" id="JAYWIO010000008">
    <property type="protein sequence ID" value="KAK7246303.1"/>
    <property type="molecule type" value="Genomic_DNA"/>
</dbReference>
<keyword evidence="2" id="KW-1185">Reference proteome</keyword>
<dbReference type="AlphaFoldDB" id="A0AAN9HV00"/>